<keyword evidence="5" id="KW-1185">Reference proteome</keyword>
<evidence type="ECO:0000313" key="4">
    <source>
        <dbReference type="EnsemblPlants" id="cds.novel_model_2789_5bd9a17a.6.5bd9b137"/>
    </source>
</evidence>
<dbReference type="PANTHER" id="PTHR31879:SF2">
    <property type="entry name" value="DET1- AND DDB1-ASSOCIATED PROTEIN 1"/>
    <property type="match status" value="1"/>
</dbReference>
<dbReference type="Gramene" id="novel_model_2789_5bd9a17a.6.5bd9b137">
    <property type="protein sequence ID" value="cds.novel_model_2789_5bd9a17a.6.5bd9b137"/>
    <property type="gene ID" value="novel_gene_1497_5bd9a17a"/>
</dbReference>
<feature type="compositionally biased region" description="Basic and acidic residues" evidence="2">
    <location>
        <begin position="52"/>
        <end position="63"/>
    </location>
</feature>
<reference evidence="4" key="1">
    <citation type="submission" date="2018-11" db="EMBL/GenBank/DDBJ databases">
        <authorList>
            <person name="Grassa J C."/>
        </authorList>
    </citation>
    <scope>NUCLEOTIDE SEQUENCE [LARGE SCALE GENOMIC DNA]</scope>
</reference>
<organism evidence="4 5">
    <name type="scientific">Cannabis sativa</name>
    <name type="common">Hemp</name>
    <name type="synonym">Marijuana</name>
    <dbReference type="NCBI Taxonomy" id="3483"/>
    <lineage>
        <taxon>Eukaryota</taxon>
        <taxon>Viridiplantae</taxon>
        <taxon>Streptophyta</taxon>
        <taxon>Embryophyta</taxon>
        <taxon>Tracheophyta</taxon>
        <taxon>Spermatophyta</taxon>
        <taxon>Magnoliopsida</taxon>
        <taxon>eudicotyledons</taxon>
        <taxon>Gunneridae</taxon>
        <taxon>Pentapetalae</taxon>
        <taxon>rosids</taxon>
        <taxon>fabids</taxon>
        <taxon>Rosales</taxon>
        <taxon>Cannabaceae</taxon>
        <taxon>Cannabis</taxon>
    </lineage>
</organism>
<dbReference type="GO" id="GO:0080008">
    <property type="term" value="C:Cul4-RING E3 ubiquitin ligase complex"/>
    <property type="evidence" value="ECO:0007669"/>
    <property type="project" value="TreeGrafter"/>
</dbReference>
<evidence type="ECO:0000313" key="5">
    <source>
        <dbReference type="Proteomes" id="UP000596661"/>
    </source>
</evidence>
<feature type="region of interest" description="Disordered" evidence="2">
    <location>
        <begin position="1"/>
        <end position="80"/>
    </location>
</feature>
<sequence length="96" mass="10756">MRVYVCVHDTSPPDDQQIKTNQQNILIRSLTLRNKKGDSSSKDVKSAGATESSRKRPAERTLDSRASAKKANSQSSTSRQGSLDILVCHFWFVRPH</sequence>
<dbReference type="PANTHER" id="PTHR31879">
    <property type="entry name" value="DET1- AND DDB1-ASSOCIATED PROTEIN 1"/>
    <property type="match status" value="1"/>
</dbReference>
<gene>
    <name evidence="4" type="primary">LOC115710156</name>
</gene>
<protein>
    <recommendedName>
        <fullName evidence="3">DET1- and DDB1-associated protein 1 domain-containing protein</fullName>
    </recommendedName>
</protein>
<evidence type="ECO:0000256" key="1">
    <source>
        <dbReference type="ARBA" id="ARBA00008042"/>
    </source>
</evidence>
<name>A0A803QY42_CANSA</name>
<evidence type="ECO:0000256" key="2">
    <source>
        <dbReference type="SAM" id="MobiDB-lite"/>
    </source>
</evidence>
<evidence type="ECO:0000259" key="3">
    <source>
        <dbReference type="Pfam" id="PF10172"/>
    </source>
</evidence>
<dbReference type="InterPro" id="IPR018276">
    <property type="entry name" value="DDA1_dom"/>
</dbReference>
<dbReference type="Proteomes" id="UP000596661">
    <property type="component" value="Chromosome 3"/>
</dbReference>
<reference evidence="4" key="2">
    <citation type="submission" date="2021-03" db="UniProtKB">
        <authorList>
            <consortium name="EnsemblPlants"/>
        </authorList>
    </citation>
    <scope>IDENTIFICATION</scope>
</reference>
<dbReference type="AlphaFoldDB" id="A0A803QY42"/>
<dbReference type="GO" id="GO:0032436">
    <property type="term" value="P:positive regulation of proteasomal ubiquitin-dependent protein catabolic process"/>
    <property type="evidence" value="ECO:0007669"/>
    <property type="project" value="TreeGrafter"/>
</dbReference>
<dbReference type="EMBL" id="UZAU01000249">
    <property type="status" value="NOT_ANNOTATED_CDS"/>
    <property type="molecule type" value="Genomic_DNA"/>
</dbReference>
<proteinExistence type="inferred from homology"/>
<feature type="compositionally biased region" description="Basic and acidic residues" evidence="2">
    <location>
        <begin position="35"/>
        <end position="45"/>
    </location>
</feature>
<dbReference type="Pfam" id="PF10172">
    <property type="entry name" value="DDA1"/>
    <property type="match status" value="1"/>
</dbReference>
<dbReference type="EnsemblPlants" id="novel_model_2789_5bd9a17a.6.5bd9b137">
    <property type="protein sequence ID" value="cds.novel_model_2789_5bd9a17a.6.5bd9b137"/>
    <property type="gene ID" value="novel_gene_1497_5bd9a17a"/>
</dbReference>
<accession>A0A803QY42</accession>
<feature type="compositionally biased region" description="Polar residues" evidence="2">
    <location>
        <begin position="70"/>
        <end position="80"/>
    </location>
</feature>
<dbReference type="InterPro" id="IPR033575">
    <property type="entry name" value="DDA1-like"/>
</dbReference>
<feature type="domain" description="DET1- and DDB1-associated protein 1" evidence="3">
    <location>
        <begin position="2"/>
        <end position="35"/>
    </location>
</feature>
<comment type="similarity">
    <text evidence="1">Belongs to the DDA1 family.</text>
</comment>